<proteinExistence type="predicted"/>
<evidence type="ECO:0000313" key="1">
    <source>
        <dbReference type="EMBL" id="TBU29181.1"/>
    </source>
</evidence>
<gene>
    <name evidence="1" type="ORF">BD311DRAFT_299062</name>
</gene>
<reference evidence="1" key="1">
    <citation type="submission" date="2019-01" db="EMBL/GenBank/DDBJ databases">
        <title>Draft genome sequences of three monokaryotic isolates of the white-rot basidiomycete fungus Dichomitus squalens.</title>
        <authorList>
            <consortium name="DOE Joint Genome Institute"/>
            <person name="Lopez S.C."/>
            <person name="Andreopoulos B."/>
            <person name="Pangilinan J."/>
            <person name="Lipzen A."/>
            <person name="Riley R."/>
            <person name="Ahrendt S."/>
            <person name="Ng V."/>
            <person name="Barry K."/>
            <person name="Daum C."/>
            <person name="Grigoriev I.V."/>
            <person name="Hilden K.S."/>
            <person name="Makela M.R."/>
            <person name="de Vries R.P."/>
        </authorList>
    </citation>
    <scope>NUCLEOTIDE SEQUENCE [LARGE SCALE GENOMIC DNA]</scope>
    <source>
        <strain evidence="1">OM18370.1</strain>
    </source>
</reference>
<dbReference type="Proteomes" id="UP000292957">
    <property type="component" value="Unassembled WGS sequence"/>
</dbReference>
<protein>
    <submittedName>
        <fullName evidence="1">Uncharacterized protein</fullName>
    </submittedName>
</protein>
<dbReference type="EMBL" id="ML143415">
    <property type="protein sequence ID" value="TBU29181.1"/>
    <property type="molecule type" value="Genomic_DNA"/>
</dbReference>
<name>A0A4Q9MS96_9APHY</name>
<dbReference type="AlphaFoldDB" id="A0A4Q9MS96"/>
<organism evidence="1">
    <name type="scientific">Dichomitus squalens</name>
    <dbReference type="NCBI Taxonomy" id="114155"/>
    <lineage>
        <taxon>Eukaryota</taxon>
        <taxon>Fungi</taxon>
        <taxon>Dikarya</taxon>
        <taxon>Basidiomycota</taxon>
        <taxon>Agaricomycotina</taxon>
        <taxon>Agaricomycetes</taxon>
        <taxon>Polyporales</taxon>
        <taxon>Polyporaceae</taxon>
        <taxon>Dichomitus</taxon>
    </lineage>
</organism>
<accession>A0A4Q9MS96</accession>
<sequence>MHTRSALETTRQRHPRLWEQIVSDIDSWPPAKQTTPQRETRGLLESARWVMVGSDRVHVQSTTHRKLGRRQVHGSIPCQVPGAHITLTRVGNKHI</sequence>